<accession>A0A2J6Q7K8</accession>
<organism evidence="2 3">
    <name type="scientific">Hyaloscypha hepaticicola</name>
    <dbReference type="NCBI Taxonomy" id="2082293"/>
    <lineage>
        <taxon>Eukaryota</taxon>
        <taxon>Fungi</taxon>
        <taxon>Dikarya</taxon>
        <taxon>Ascomycota</taxon>
        <taxon>Pezizomycotina</taxon>
        <taxon>Leotiomycetes</taxon>
        <taxon>Helotiales</taxon>
        <taxon>Hyaloscyphaceae</taxon>
        <taxon>Hyaloscypha</taxon>
    </lineage>
</organism>
<keyword evidence="3" id="KW-1185">Reference proteome</keyword>
<dbReference type="AlphaFoldDB" id="A0A2J6Q7K8"/>
<reference evidence="2 3" key="1">
    <citation type="submission" date="2016-05" db="EMBL/GenBank/DDBJ databases">
        <title>A degradative enzymes factory behind the ericoid mycorrhizal symbiosis.</title>
        <authorList>
            <consortium name="DOE Joint Genome Institute"/>
            <person name="Martino E."/>
            <person name="Morin E."/>
            <person name="Grelet G."/>
            <person name="Kuo A."/>
            <person name="Kohler A."/>
            <person name="Daghino S."/>
            <person name="Barry K."/>
            <person name="Choi C."/>
            <person name="Cichocki N."/>
            <person name="Clum A."/>
            <person name="Copeland A."/>
            <person name="Hainaut M."/>
            <person name="Haridas S."/>
            <person name="Labutti K."/>
            <person name="Lindquist E."/>
            <person name="Lipzen A."/>
            <person name="Khouja H.-R."/>
            <person name="Murat C."/>
            <person name="Ohm R."/>
            <person name="Olson A."/>
            <person name="Spatafora J."/>
            <person name="Veneault-Fourrey C."/>
            <person name="Henrissat B."/>
            <person name="Grigoriev I."/>
            <person name="Martin F."/>
            <person name="Perotto S."/>
        </authorList>
    </citation>
    <scope>NUCLEOTIDE SEQUENCE [LARGE SCALE GENOMIC DNA]</scope>
    <source>
        <strain evidence="2 3">UAMH 7357</strain>
    </source>
</reference>
<protein>
    <submittedName>
        <fullName evidence="2">HET-domain-containing protein</fullName>
    </submittedName>
</protein>
<dbReference type="Proteomes" id="UP000235672">
    <property type="component" value="Unassembled WGS sequence"/>
</dbReference>
<dbReference type="OrthoDB" id="3553147at2759"/>
<evidence type="ECO:0000259" key="1">
    <source>
        <dbReference type="Pfam" id="PF06985"/>
    </source>
</evidence>
<sequence>MYQMVNMAFKYDPLELEVGYIRLLTLQPSSDPLADIECTIAHNALSQAKYTALSYTWGSAEEKQFITLNRCNFAVTKNLFVALQHLRSGNESLTLWIDAICINQEDVDERTHQVRQMVEIYKNATQVFIWMGEEIEHLDEAIDLMNWCKQMMKPGGFGVEGLVHFSDSEFRRDGWDALVKLLERPWWSRVWIVQEAVYGKDPVVVCGKHRFPWHLLQFFGESREIWNKITWMLLQQGKMFYSGEFVYASDRLDFICAVQASCPIGWQSLKALLWGVRASESTDPRDKVFAMLSILKEDFQLCKVDYRKSVGQVYVEAAAGILKYTDSLHFLSWTHNSVGTAGVLYEAPLPVPSVVFGRPASRPVELPSWTPSWSSAEKELLELQSFNEAGYTKESMQKVGEQIEEHEYTLAVADAMKKALDAHQKDKGSDPASLIKSLQQIRQYGPKQKQRPRYRDEASFMLDIQNRAHFINTANKGTAWKTLFATSDTRSSRKRIYSATGNSLPCANCIVERGILRVFGAAVDILEDVSPPCTRAFPLDGPPFAWTRTVLAKRLGLPVSSQEALNPDSDSESDDETSRSLEFEPLFWRIILADQWQGVRLKKGNVVEIPGVGTIPPTSSFAMDVGDPKEHIHRIVKELFEVKSAVASSESQAAFKWRSLFTLKKSIGLSPIDGRKGDIVFAIFGCDVPFLVRKTEKGYLFLGECYLHGFMDGRIMRALGRGALKPEILDLV</sequence>
<evidence type="ECO:0000313" key="3">
    <source>
        <dbReference type="Proteomes" id="UP000235672"/>
    </source>
</evidence>
<dbReference type="InterPro" id="IPR052895">
    <property type="entry name" value="HetReg/Transcr_Mod"/>
</dbReference>
<evidence type="ECO:0000313" key="2">
    <source>
        <dbReference type="EMBL" id="PMD22243.1"/>
    </source>
</evidence>
<dbReference type="EMBL" id="KZ613478">
    <property type="protein sequence ID" value="PMD22243.1"/>
    <property type="molecule type" value="Genomic_DNA"/>
</dbReference>
<feature type="domain" description="Heterokaryon incompatibility" evidence="1">
    <location>
        <begin position="50"/>
        <end position="195"/>
    </location>
</feature>
<dbReference type="STRING" id="1745343.A0A2J6Q7K8"/>
<dbReference type="PANTHER" id="PTHR24148">
    <property type="entry name" value="ANKYRIN REPEAT DOMAIN-CONTAINING PROTEIN 39 HOMOLOG-RELATED"/>
    <property type="match status" value="1"/>
</dbReference>
<dbReference type="InterPro" id="IPR010730">
    <property type="entry name" value="HET"/>
</dbReference>
<dbReference type="Pfam" id="PF26639">
    <property type="entry name" value="Het-6_barrel"/>
    <property type="match status" value="1"/>
</dbReference>
<dbReference type="Pfam" id="PF06985">
    <property type="entry name" value="HET"/>
    <property type="match status" value="1"/>
</dbReference>
<gene>
    <name evidence="2" type="ORF">NA56DRAFT_598556</name>
</gene>
<dbReference type="PANTHER" id="PTHR24148:SF73">
    <property type="entry name" value="HET DOMAIN PROTEIN (AFU_ORTHOLOGUE AFUA_8G01020)"/>
    <property type="match status" value="1"/>
</dbReference>
<proteinExistence type="predicted"/>
<name>A0A2J6Q7K8_9HELO</name>